<protein>
    <recommendedName>
        <fullName evidence="2">histidine kinase</fullName>
        <ecNumber evidence="2">2.7.13.3</ecNumber>
    </recommendedName>
</protein>
<dbReference type="STRING" id="52770.BSZ40_04420"/>
<dbReference type="InterPro" id="IPR003594">
    <property type="entry name" value="HATPase_dom"/>
</dbReference>
<dbReference type="PROSITE" id="PS50109">
    <property type="entry name" value="HIS_KIN"/>
    <property type="match status" value="1"/>
</dbReference>
<sequence length="408" mass="43523">MDRQPCSPNPAPPGRGDAGASPPPVVPLSVSLGLLAGAASAALFLTYLGAAIAPPWLVPWLALVTGVLAVLRWGWSRAESGGAAARACYWGNICVCVPAQLLSPCFGIYLFLSYYEAQALPGRREQVAGTVATAAAISVATAGGWFSWLFQPGFYLAFFVINLVISLSMRQVELRQRQLVASLAAANKELRREQERSARLTAQLVAGARQAGVSEERARLSREIHDTVAQDLVAIIAQLEVLHDERDQDRTARLAVVSATARSALSEARRAVAALASARLDDADLPLALDDLLAQWRARTGLAAELTVAGRRRPHAGDATLMRVAQEALANVARHARARRVQVALEYGAGVRLVVRDDGVGLGPQAVPGYGLRGLRERVAQHGGRLRVENRPMGGVELVADLPERTQG</sequence>
<dbReference type="Pfam" id="PF02518">
    <property type="entry name" value="HATPase_c"/>
    <property type="match status" value="1"/>
</dbReference>
<dbReference type="PANTHER" id="PTHR24421:SF10">
    <property type="entry name" value="NITRATE_NITRITE SENSOR PROTEIN NARQ"/>
    <property type="match status" value="1"/>
</dbReference>
<feature type="domain" description="Histidine kinase" evidence="12">
    <location>
        <begin position="321"/>
        <end position="406"/>
    </location>
</feature>
<dbReference type="EC" id="2.7.13.3" evidence="2"/>
<dbReference type="CDD" id="cd16917">
    <property type="entry name" value="HATPase_UhpB-NarQ-NarX-like"/>
    <property type="match status" value="1"/>
</dbReference>
<gene>
    <name evidence="13" type="ORF">BSZ40_04420</name>
</gene>
<dbReference type="PANTHER" id="PTHR24421">
    <property type="entry name" value="NITRATE/NITRITE SENSOR PROTEIN NARX-RELATED"/>
    <property type="match status" value="1"/>
</dbReference>
<keyword evidence="11" id="KW-1133">Transmembrane helix</keyword>
<evidence type="ECO:0000313" key="13">
    <source>
        <dbReference type="EMBL" id="OKL52152.1"/>
    </source>
</evidence>
<name>A0A1Q5PXH5_9ACTO</name>
<dbReference type="Gene3D" id="1.20.5.1930">
    <property type="match status" value="1"/>
</dbReference>
<dbReference type="InterPro" id="IPR005467">
    <property type="entry name" value="His_kinase_dom"/>
</dbReference>
<keyword evidence="9" id="KW-0175">Coiled coil</keyword>
<evidence type="ECO:0000256" key="1">
    <source>
        <dbReference type="ARBA" id="ARBA00000085"/>
    </source>
</evidence>
<dbReference type="GO" id="GO:0046983">
    <property type="term" value="F:protein dimerization activity"/>
    <property type="evidence" value="ECO:0007669"/>
    <property type="project" value="InterPro"/>
</dbReference>
<dbReference type="GO" id="GO:0016020">
    <property type="term" value="C:membrane"/>
    <property type="evidence" value="ECO:0007669"/>
    <property type="project" value="InterPro"/>
</dbReference>
<dbReference type="GO" id="GO:0005524">
    <property type="term" value="F:ATP binding"/>
    <property type="evidence" value="ECO:0007669"/>
    <property type="project" value="UniProtKB-KW"/>
</dbReference>
<feature type="coiled-coil region" evidence="9">
    <location>
        <begin position="176"/>
        <end position="203"/>
    </location>
</feature>
<accession>A0A1Q5PXH5</accession>
<keyword evidence="6" id="KW-0418">Kinase</keyword>
<evidence type="ECO:0000256" key="6">
    <source>
        <dbReference type="ARBA" id="ARBA00022777"/>
    </source>
</evidence>
<keyword evidence="5" id="KW-0547">Nucleotide-binding</keyword>
<reference evidence="14" key="1">
    <citation type="submission" date="2016-12" db="EMBL/GenBank/DDBJ databases">
        <authorList>
            <person name="Meng X."/>
        </authorList>
    </citation>
    <scope>NUCLEOTIDE SEQUENCE [LARGE SCALE GENOMIC DNA]</scope>
    <source>
        <strain evidence="14">DSM 20732</strain>
    </source>
</reference>
<dbReference type="InParanoid" id="A0A1Q5PXH5"/>
<dbReference type="InterPro" id="IPR050482">
    <property type="entry name" value="Sensor_HK_TwoCompSys"/>
</dbReference>
<keyword evidence="4" id="KW-0808">Transferase</keyword>
<evidence type="ECO:0000256" key="9">
    <source>
        <dbReference type="SAM" id="Coils"/>
    </source>
</evidence>
<dbReference type="InterPro" id="IPR036890">
    <property type="entry name" value="HATPase_C_sf"/>
</dbReference>
<organism evidence="13 14">
    <name type="scientific">Buchananella hordeovulneris</name>
    <dbReference type="NCBI Taxonomy" id="52770"/>
    <lineage>
        <taxon>Bacteria</taxon>
        <taxon>Bacillati</taxon>
        <taxon>Actinomycetota</taxon>
        <taxon>Actinomycetes</taxon>
        <taxon>Actinomycetales</taxon>
        <taxon>Actinomycetaceae</taxon>
        <taxon>Buchananella</taxon>
    </lineage>
</organism>
<comment type="caution">
    <text evidence="13">The sequence shown here is derived from an EMBL/GenBank/DDBJ whole genome shotgun (WGS) entry which is preliminary data.</text>
</comment>
<evidence type="ECO:0000313" key="14">
    <source>
        <dbReference type="Proteomes" id="UP000185612"/>
    </source>
</evidence>
<feature type="transmembrane region" description="Helical" evidence="11">
    <location>
        <begin position="152"/>
        <end position="169"/>
    </location>
</feature>
<evidence type="ECO:0000256" key="3">
    <source>
        <dbReference type="ARBA" id="ARBA00022553"/>
    </source>
</evidence>
<proteinExistence type="predicted"/>
<evidence type="ECO:0000256" key="4">
    <source>
        <dbReference type="ARBA" id="ARBA00022679"/>
    </source>
</evidence>
<feature type="region of interest" description="Disordered" evidence="10">
    <location>
        <begin position="1"/>
        <end position="22"/>
    </location>
</feature>
<dbReference type="Proteomes" id="UP000185612">
    <property type="component" value="Unassembled WGS sequence"/>
</dbReference>
<dbReference type="Pfam" id="PF07730">
    <property type="entry name" value="HisKA_3"/>
    <property type="match status" value="1"/>
</dbReference>
<evidence type="ECO:0000256" key="10">
    <source>
        <dbReference type="SAM" id="MobiDB-lite"/>
    </source>
</evidence>
<keyword evidence="7" id="KW-0067">ATP-binding</keyword>
<comment type="catalytic activity">
    <reaction evidence="1">
        <text>ATP + protein L-histidine = ADP + protein N-phospho-L-histidine.</text>
        <dbReference type="EC" id="2.7.13.3"/>
    </reaction>
</comment>
<feature type="transmembrane region" description="Helical" evidence="11">
    <location>
        <begin position="90"/>
        <end position="115"/>
    </location>
</feature>
<dbReference type="SMART" id="SM00387">
    <property type="entry name" value="HATPase_c"/>
    <property type="match status" value="1"/>
</dbReference>
<feature type="transmembrane region" description="Helical" evidence="11">
    <location>
        <begin position="57"/>
        <end position="75"/>
    </location>
</feature>
<dbReference type="AlphaFoldDB" id="A0A1Q5PXH5"/>
<evidence type="ECO:0000259" key="12">
    <source>
        <dbReference type="PROSITE" id="PS50109"/>
    </source>
</evidence>
<dbReference type="InterPro" id="IPR011712">
    <property type="entry name" value="Sig_transdc_His_kin_sub3_dim/P"/>
</dbReference>
<evidence type="ECO:0000256" key="7">
    <source>
        <dbReference type="ARBA" id="ARBA00022840"/>
    </source>
</evidence>
<keyword evidence="11" id="KW-0472">Membrane</keyword>
<dbReference type="Gene3D" id="3.30.565.10">
    <property type="entry name" value="Histidine kinase-like ATPase, C-terminal domain"/>
    <property type="match status" value="1"/>
</dbReference>
<keyword evidence="3" id="KW-0597">Phosphoprotein</keyword>
<evidence type="ECO:0000256" key="8">
    <source>
        <dbReference type="ARBA" id="ARBA00023012"/>
    </source>
</evidence>
<evidence type="ECO:0000256" key="5">
    <source>
        <dbReference type="ARBA" id="ARBA00022741"/>
    </source>
</evidence>
<keyword evidence="8" id="KW-0902">Two-component regulatory system</keyword>
<dbReference type="EMBL" id="MQVS01000003">
    <property type="protein sequence ID" value="OKL52152.1"/>
    <property type="molecule type" value="Genomic_DNA"/>
</dbReference>
<dbReference type="GO" id="GO:0000155">
    <property type="term" value="F:phosphorelay sensor kinase activity"/>
    <property type="evidence" value="ECO:0007669"/>
    <property type="project" value="InterPro"/>
</dbReference>
<evidence type="ECO:0000256" key="11">
    <source>
        <dbReference type="SAM" id="Phobius"/>
    </source>
</evidence>
<evidence type="ECO:0000256" key="2">
    <source>
        <dbReference type="ARBA" id="ARBA00012438"/>
    </source>
</evidence>
<keyword evidence="14" id="KW-1185">Reference proteome</keyword>
<keyword evidence="11" id="KW-0812">Transmembrane</keyword>
<dbReference type="SUPFAM" id="SSF55874">
    <property type="entry name" value="ATPase domain of HSP90 chaperone/DNA topoisomerase II/histidine kinase"/>
    <property type="match status" value="1"/>
</dbReference>
<feature type="transmembrane region" description="Helical" evidence="11">
    <location>
        <begin position="30"/>
        <end position="50"/>
    </location>
</feature>